<keyword evidence="7" id="KW-1185">Reference proteome</keyword>
<dbReference type="SUPFAM" id="SSF52540">
    <property type="entry name" value="P-loop containing nucleoside triphosphate hydrolases"/>
    <property type="match status" value="2"/>
</dbReference>
<dbReference type="CDD" id="cd22979">
    <property type="entry name" value="DD_AK8"/>
    <property type="match status" value="1"/>
</dbReference>
<dbReference type="SUPFAM" id="SSF57774">
    <property type="entry name" value="Microbial and mitochondrial ADK, insert 'zinc finger' domain"/>
    <property type="match status" value="1"/>
</dbReference>
<dbReference type="PANTHER" id="PTHR23359">
    <property type="entry name" value="NUCLEOTIDE KINASE"/>
    <property type="match status" value="1"/>
</dbReference>
<dbReference type="EMBL" id="LUCH01000567">
    <property type="protein sequence ID" value="KAF5404824.1"/>
    <property type="molecule type" value="Genomic_DNA"/>
</dbReference>
<proteinExistence type="inferred from homology"/>
<dbReference type="CDD" id="cd01428">
    <property type="entry name" value="ADK"/>
    <property type="match status" value="2"/>
</dbReference>
<evidence type="ECO:0000313" key="7">
    <source>
        <dbReference type="Proteomes" id="UP000748531"/>
    </source>
</evidence>
<evidence type="ECO:0000256" key="4">
    <source>
        <dbReference type="ARBA" id="ARBA00022777"/>
    </source>
</evidence>
<reference evidence="6" key="1">
    <citation type="submission" date="2019-05" db="EMBL/GenBank/DDBJ databases">
        <title>Annotation for the trematode Paragonimus heterotremus.</title>
        <authorList>
            <person name="Choi Y.-J."/>
        </authorList>
    </citation>
    <scope>NUCLEOTIDE SEQUENCE</scope>
    <source>
        <strain evidence="6">LC</strain>
    </source>
</reference>
<keyword evidence="2 5" id="KW-0808">Transferase</keyword>
<dbReference type="OrthoDB" id="522106at2759"/>
<evidence type="ECO:0000256" key="2">
    <source>
        <dbReference type="ARBA" id="ARBA00022679"/>
    </source>
</evidence>
<keyword evidence="3" id="KW-0547">Nucleotide-binding</keyword>
<dbReference type="Pfam" id="PF00406">
    <property type="entry name" value="ADK"/>
    <property type="match status" value="2"/>
</dbReference>
<dbReference type="InterPro" id="IPR036193">
    <property type="entry name" value="ADK_active_lid_dom_sf"/>
</dbReference>
<dbReference type="InterPro" id="IPR000850">
    <property type="entry name" value="Adenylat/UMP-CMP_kin"/>
</dbReference>
<protein>
    <submittedName>
        <fullName evidence="6">Adenylate kinase</fullName>
    </submittedName>
</protein>
<evidence type="ECO:0000256" key="5">
    <source>
        <dbReference type="RuleBase" id="RU003330"/>
    </source>
</evidence>
<comment type="caution">
    <text evidence="6">The sequence shown here is derived from an EMBL/GenBank/DDBJ whole genome shotgun (WGS) entry which is preliminary data.</text>
</comment>
<dbReference type="HAMAP" id="MF_00235">
    <property type="entry name" value="Adenylate_kinase_Adk"/>
    <property type="match status" value="1"/>
</dbReference>
<dbReference type="GO" id="GO:0004017">
    <property type="term" value="F:AMP kinase activity"/>
    <property type="evidence" value="ECO:0007669"/>
    <property type="project" value="InterPro"/>
</dbReference>
<evidence type="ECO:0000256" key="1">
    <source>
        <dbReference type="ARBA" id="ARBA00007220"/>
    </source>
</evidence>
<dbReference type="PRINTS" id="PR00094">
    <property type="entry name" value="ADENYLTKNASE"/>
</dbReference>
<comment type="similarity">
    <text evidence="1 5">Belongs to the adenylate kinase family.</text>
</comment>
<organism evidence="6 7">
    <name type="scientific">Paragonimus heterotremus</name>
    <dbReference type="NCBI Taxonomy" id="100268"/>
    <lineage>
        <taxon>Eukaryota</taxon>
        <taxon>Metazoa</taxon>
        <taxon>Spiralia</taxon>
        <taxon>Lophotrochozoa</taxon>
        <taxon>Platyhelminthes</taxon>
        <taxon>Trematoda</taxon>
        <taxon>Digenea</taxon>
        <taxon>Plagiorchiida</taxon>
        <taxon>Troglotremata</taxon>
        <taxon>Troglotrematidae</taxon>
        <taxon>Paragonimus</taxon>
    </lineage>
</organism>
<gene>
    <name evidence="6" type="ORF">PHET_01663</name>
</gene>
<dbReference type="Proteomes" id="UP000748531">
    <property type="component" value="Unassembled WGS sequence"/>
</dbReference>
<dbReference type="GO" id="GO:0005524">
    <property type="term" value="F:ATP binding"/>
    <property type="evidence" value="ECO:0007669"/>
    <property type="project" value="InterPro"/>
</dbReference>
<sequence>MISAISENVKPIKIPAQFFQYAEEHSIFEFTQYLLRLLIIDRPEDPIAYLIDYLGKEIKEVPSIFIFGPLSSGKQTVGEMLADKLGHVVLNDNDVYSLCSSGEDATTKELALAIKTRLKQPDCEKRGFILVGFPVNEQQAKAMRWEGIFPDYAIFLEAPLQTLIEREAGKRLDPLTGERYHLISNPPPSVYVENRLVSLPDDTPEKIKALLEAYNREALLLQQIYASVMKTVNAAQPLTDIYASVLAHVTQPPRSLALRTPRILLLGFAGCGKKTQAGLLANKYGLLPVNCGDLIRKEIANSTLLGKAMKSYVARNMPVPDAIVAEALKERLTQADCTSKGWILYGYPRSRQQAELLDSEDLAPNRVFAMDVSQVCAAERITGRRIDPVTGIRFHMAYRPIEVELSERMLQNPKDVECVVGSKLAQFAAHREDLYDYYSSKLIHVHANLDAHTVFEEIEAGLINPLPHDVS</sequence>
<evidence type="ECO:0000313" key="6">
    <source>
        <dbReference type="EMBL" id="KAF5404824.1"/>
    </source>
</evidence>
<name>A0A8J4THB0_9TREM</name>
<accession>A0A8J4THB0</accession>
<dbReference type="Gene3D" id="3.40.50.300">
    <property type="entry name" value="P-loop containing nucleotide triphosphate hydrolases"/>
    <property type="match status" value="2"/>
</dbReference>
<evidence type="ECO:0000256" key="3">
    <source>
        <dbReference type="ARBA" id="ARBA00022741"/>
    </source>
</evidence>
<dbReference type="InterPro" id="IPR027417">
    <property type="entry name" value="P-loop_NTPase"/>
</dbReference>
<dbReference type="AlphaFoldDB" id="A0A8J4THB0"/>
<keyword evidence="4 5" id="KW-0418">Kinase</keyword>